<comment type="subcellular location">
    <subcellularLocation>
        <location evidence="6">Cytoplasm</location>
    </subcellularLocation>
</comment>
<keyword evidence="4 6" id="KW-0175">Coiled coil</keyword>
<dbReference type="PANTHER" id="PTHR43977">
    <property type="entry name" value="STRUCTURAL MAINTENANCE OF CHROMOSOMES PROTEIN 3"/>
    <property type="match status" value="1"/>
</dbReference>
<feature type="coiled-coil region" evidence="6">
    <location>
        <begin position="682"/>
        <end position="751"/>
    </location>
</feature>
<dbReference type="InterPro" id="IPR010935">
    <property type="entry name" value="SMC_hinge"/>
</dbReference>
<evidence type="ECO:0000256" key="4">
    <source>
        <dbReference type="ARBA" id="ARBA00023054"/>
    </source>
</evidence>
<dbReference type="GO" id="GO:0016887">
    <property type="term" value="F:ATP hydrolysis activity"/>
    <property type="evidence" value="ECO:0007669"/>
    <property type="project" value="InterPro"/>
</dbReference>
<evidence type="ECO:0000256" key="2">
    <source>
        <dbReference type="ARBA" id="ARBA00022741"/>
    </source>
</evidence>
<proteinExistence type="inferred from homology"/>
<accession>A0A134ABF6</accession>
<dbReference type="SUPFAM" id="SSF52540">
    <property type="entry name" value="P-loop containing nucleoside triphosphate hydrolases"/>
    <property type="match status" value="2"/>
</dbReference>
<dbReference type="NCBIfam" id="TIGR02168">
    <property type="entry name" value="SMC_prok_B"/>
    <property type="match status" value="1"/>
</dbReference>
<keyword evidence="5 6" id="KW-0238">DNA-binding</keyword>
<comment type="caution">
    <text evidence="8">The sequence shown here is derived from an EMBL/GenBank/DDBJ whole genome shotgun (WGS) entry which is preliminary data.</text>
</comment>
<comment type="similarity">
    <text evidence="6">Belongs to the SMC family.</text>
</comment>
<sequence>MHLIEMELYGFKSFAKRTRIQFSEDITAIVGPNGSGKSNIVDAIMWALGESSVKQLRGNKMEDVIFSGTDRQQGVNYAEVVLVFDNKDGFFDLPYEELSISRKYFRSGESQYAINKKRVRQKDIREIFLDTGIGKNGYSFIGQGQIDEILSTRPQDRRHAFEEAAGVSKYKLRKEETVRNLTKTSDHIDRIDDIYSELLSRREDMEERREKALAIDALEKDHHLYTYALALRESTSSDEKRRNITESCRKVEEERDKERCLFNAKEDERKALEESLETFTGRESELHDGLLALVQKKEQLAGLLQLKNEQQETLNHRLADEKGKTEQLNEEAENLKSELEKTEILLEEAQTKQNEKQVEIDEIANSLEKLREKVALRDEGERSRQAEEDRLKNLRHDAESRKQALDYLLEERHERLDRLKDRKTQLDGEYKALKESLAGYKTKETTLKEKLKSLGEEIGKEQDRQNHLKESIATLDNETMPLKLKIESLAREHDYLVKLKDNHEGFQYAVKQFLKSYGGEHFASSVIGPVADSFRIDHEYTLAVSTALGFSGQNIILKDDRYIGDILGYLKRKKMGRITFLPINNLKIRTMERGIEQKSSIKFKLASDCIQCDEDIRPVALHLLGRILLVENAEDGKQLARDLNYKYRIVTKGGDVFQAGGAVTGGQSKNTSLDLYNREAEIDKKSRDKAAAENELRNILNRRAELLGDIENGEENLKNNVAAFKEQELSNQKLEETLRRLASSINNSVDQIASITGEIEKEEEAISKDSGEREEKRSILQSIDSDLASLLDGTESDDDVLSKELESKRDLLSEEKVTHQKLISETREIEIKRDQARTRLEHVQREMEIAHGNIDEINLELNQVHSIINERTPETDALEENRLSLEQELKNLQDDYGEGRKGLRDLSDELNVLRESIFSKEKELVSLNNRLEDAEKAYNESTQQLQTMEKPEGLEEIEGESITSLRQKSKKLSDKIAAIGPVDGDALEQYEAWNERVTFLSDQREDLLLSKEKLEKMIRQLDREMRKQLDEAVVLINGYFNDIFKQLFQGGEASLAWEEGDILEAGILISARPPGKKLQSLSLLSGGERSMTAVALLFALLKMRQSPFCIVDEIDAALDDANIRRYSHYVKHIDDMQFIMITHRKQTMEMANQLYGVTMEEKGISRILFLELEEVEAHVGVAEKEIQSK</sequence>
<dbReference type="GO" id="GO:0030261">
    <property type="term" value="P:chromosome condensation"/>
    <property type="evidence" value="ECO:0007669"/>
    <property type="project" value="InterPro"/>
</dbReference>
<dbReference type="SMART" id="SM00968">
    <property type="entry name" value="SMC_hinge"/>
    <property type="match status" value="1"/>
</dbReference>
<dbReference type="RefSeq" id="WP_068369095.1">
    <property type="nucleotide sequence ID" value="NZ_CAUPGT010000005.1"/>
</dbReference>
<evidence type="ECO:0000256" key="3">
    <source>
        <dbReference type="ARBA" id="ARBA00022840"/>
    </source>
</evidence>
<dbReference type="GO" id="GO:0005694">
    <property type="term" value="C:chromosome"/>
    <property type="evidence" value="ECO:0007669"/>
    <property type="project" value="InterPro"/>
</dbReference>
<dbReference type="PIRSF" id="PIRSF005719">
    <property type="entry name" value="SMC"/>
    <property type="match status" value="1"/>
</dbReference>
<dbReference type="Gene3D" id="1.20.1060.20">
    <property type="match status" value="1"/>
</dbReference>
<feature type="binding site" evidence="6">
    <location>
        <begin position="32"/>
        <end position="39"/>
    </location>
    <ligand>
        <name>ATP</name>
        <dbReference type="ChEBI" id="CHEBI:30616"/>
    </ligand>
</feature>
<dbReference type="Proteomes" id="UP000070442">
    <property type="component" value="Unassembled WGS sequence"/>
</dbReference>
<evidence type="ECO:0000313" key="8">
    <source>
        <dbReference type="EMBL" id="KXB65005.1"/>
    </source>
</evidence>
<dbReference type="STRING" id="755172.HMPREF1863_01513"/>
<dbReference type="GO" id="GO:0003677">
    <property type="term" value="F:DNA binding"/>
    <property type="evidence" value="ECO:0007669"/>
    <property type="project" value="UniProtKB-UniRule"/>
</dbReference>
<dbReference type="Pfam" id="PF06470">
    <property type="entry name" value="SMC_hinge"/>
    <property type="match status" value="1"/>
</dbReference>
<dbReference type="Gene3D" id="3.30.70.1620">
    <property type="match status" value="1"/>
</dbReference>
<feature type="coiled-coil region" evidence="6">
    <location>
        <begin position="293"/>
        <end position="436"/>
    </location>
</feature>
<dbReference type="OrthoDB" id="9808768at2"/>
<dbReference type="CDD" id="cd03278">
    <property type="entry name" value="ABC_SMC_barmotin"/>
    <property type="match status" value="1"/>
</dbReference>
<comment type="function">
    <text evidence="6">Required for chromosome condensation and partitioning.</text>
</comment>
<feature type="coiled-coil region" evidence="6">
    <location>
        <begin position="188"/>
        <end position="215"/>
    </location>
</feature>
<dbReference type="GO" id="GO:0006260">
    <property type="term" value="P:DNA replication"/>
    <property type="evidence" value="ECO:0007669"/>
    <property type="project" value="UniProtKB-UniRule"/>
</dbReference>
<feature type="coiled-coil region" evidence="6">
    <location>
        <begin position="1004"/>
        <end position="1031"/>
    </location>
</feature>
<dbReference type="Gene3D" id="3.40.50.300">
    <property type="entry name" value="P-loop containing nucleotide triphosphate hydrolases"/>
    <property type="match status" value="2"/>
</dbReference>
<gene>
    <name evidence="6" type="primary">smc</name>
    <name evidence="8" type="ORF">HMPREF1863_01513</name>
</gene>
<evidence type="ECO:0000256" key="5">
    <source>
        <dbReference type="ARBA" id="ARBA00023125"/>
    </source>
</evidence>
<evidence type="ECO:0000259" key="7">
    <source>
        <dbReference type="SMART" id="SM00968"/>
    </source>
</evidence>
<dbReference type="GO" id="GO:0007059">
    <property type="term" value="P:chromosome segregation"/>
    <property type="evidence" value="ECO:0007669"/>
    <property type="project" value="UniProtKB-UniRule"/>
</dbReference>
<dbReference type="InterPro" id="IPR024704">
    <property type="entry name" value="SMC"/>
</dbReference>
<dbReference type="Gene3D" id="1.10.287.1490">
    <property type="match status" value="1"/>
</dbReference>
<name>A0A134ABF6_9FIRM</name>
<dbReference type="SUPFAM" id="SSF75553">
    <property type="entry name" value="Smc hinge domain"/>
    <property type="match status" value="1"/>
</dbReference>
<feature type="coiled-coil region" evidence="6">
    <location>
        <begin position="826"/>
        <end position="944"/>
    </location>
</feature>
<dbReference type="GO" id="GO:0007062">
    <property type="term" value="P:sister chromatid cohesion"/>
    <property type="evidence" value="ECO:0007669"/>
    <property type="project" value="InterPro"/>
</dbReference>
<keyword evidence="9" id="KW-1185">Reference proteome</keyword>
<dbReference type="PATRIC" id="fig|755172.3.peg.1473"/>
<dbReference type="HAMAP" id="MF_01894">
    <property type="entry name" value="Smc_prok"/>
    <property type="match status" value="1"/>
</dbReference>
<comment type="domain">
    <text evidence="6">Contains large globular domains required for ATP hydrolysis at each terminus and a third globular domain forming a flexible hinge near the middle of the molecule. These domains are separated by coiled-coil structures.</text>
</comment>
<dbReference type="InterPro" id="IPR027417">
    <property type="entry name" value="P-loop_NTPase"/>
</dbReference>
<feature type="domain" description="SMC hinge" evidence="7">
    <location>
        <begin position="524"/>
        <end position="640"/>
    </location>
</feature>
<organism evidence="8 9">
    <name type="scientific">Aedoeadaptatus coxii</name>
    <dbReference type="NCBI Taxonomy" id="755172"/>
    <lineage>
        <taxon>Bacteria</taxon>
        <taxon>Bacillati</taxon>
        <taxon>Bacillota</taxon>
        <taxon>Tissierellia</taxon>
        <taxon>Tissierellales</taxon>
        <taxon>Peptoniphilaceae</taxon>
        <taxon>Aedoeadaptatus</taxon>
    </lineage>
</organism>
<dbReference type="GO" id="GO:0005737">
    <property type="term" value="C:cytoplasm"/>
    <property type="evidence" value="ECO:0007669"/>
    <property type="project" value="UniProtKB-SubCell"/>
</dbReference>
<evidence type="ECO:0000256" key="1">
    <source>
        <dbReference type="ARBA" id="ARBA00022490"/>
    </source>
</evidence>
<dbReference type="InterPro" id="IPR003395">
    <property type="entry name" value="RecF/RecN/SMC_N"/>
</dbReference>
<dbReference type="Pfam" id="PF02463">
    <property type="entry name" value="SMC_N"/>
    <property type="match status" value="1"/>
</dbReference>
<dbReference type="EMBL" id="LSDG01000045">
    <property type="protein sequence ID" value="KXB65005.1"/>
    <property type="molecule type" value="Genomic_DNA"/>
</dbReference>
<evidence type="ECO:0000256" key="6">
    <source>
        <dbReference type="HAMAP-Rule" id="MF_01894"/>
    </source>
</evidence>
<dbReference type="GO" id="GO:0005524">
    <property type="term" value="F:ATP binding"/>
    <property type="evidence" value="ECO:0007669"/>
    <property type="project" value="UniProtKB-UniRule"/>
</dbReference>
<keyword evidence="1 6" id="KW-0963">Cytoplasm</keyword>
<keyword evidence="3 6" id="KW-0067">ATP-binding</keyword>
<protein>
    <recommendedName>
        <fullName evidence="6">Chromosome partition protein Smc</fullName>
    </recommendedName>
</protein>
<dbReference type="InterPro" id="IPR011890">
    <property type="entry name" value="SMC_prok"/>
</dbReference>
<comment type="subunit">
    <text evidence="6">Homodimer.</text>
</comment>
<evidence type="ECO:0000313" key="9">
    <source>
        <dbReference type="Proteomes" id="UP000070442"/>
    </source>
</evidence>
<dbReference type="AlphaFoldDB" id="A0A134ABF6"/>
<reference evidence="9" key="1">
    <citation type="submission" date="2016-01" db="EMBL/GenBank/DDBJ databases">
        <authorList>
            <person name="Mitreva M."/>
            <person name="Pepin K.H."/>
            <person name="Mihindukulasuriya K.A."/>
            <person name="Fulton R."/>
            <person name="Fronick C."/>
            <person name="O'Laughlin M."/>
            <person name="Miner T."/>
            <person name="Herter B."/>
            <person name="Rosa B.A."/>
            <person name="Cordes M."/>
            <person name="Tomlinson C."/>
            <person name="Wollam A."/>
            <person name="Palsikar V.B."/>
            <person name="Mardis E.R."/>
            <person name="Wilson R.K."/>
        </authorList>
    </citation>
    <scope>NUCLEOTIDE SEQUENCE [LARGE SCALE GENOMIC DNA]</scope>
    <source>
        <strain evidence="9">DNF00729</strain>
    </source>
</reference>
<keyword evidence="2 6" id="KW-0547">Nucleotide-binding</keyword>
<dbReference type="InterPro" id="IPR036277">
    <property type="entry name" value="SMC_hinge_sf"/>
</dbReference>